<protein>
    <recommendedName>
        <fullName evidence="4">ABC-2 type transport system permease protein</fullName>
    </recommendedName>
</protein>
<dbReference type="EMBL" id="FMAU01000001">
    <property type="protein sequence ID" value="SCB90264.1"/>
    <property type="molecule type" value="Genomic_DNA"/>
</dbReference>
<dbReference type="Proteomes" id="UP000181997">
    <property type="component" value="Unassembled WGS sequence"/>
</dbReference>
<feature type="transmembrane region" description="Helical" evidence="1">
    <location>
        <begin position="134"/>
        <end position="161"/>
    </location>
</feature>
<feature type="transmembrane region" description="Helical" evidence="1">
    <location>
        <begin position="45"/>
        <end position="69"/>
    </location>
</feature>
<accession>A0A0V8HN25</accession>
<proteinExistence type="predicted"/>
<name>A0A0V8HN25_9BACI</name>
<evidence type="ECO:0000256" key="1">
    <source>
        <dbReference type="SAM" id="Phobius"/>
    </source>
</evidence>
<evidence type="ECO:0008006" key="4">
    <source>
        <dbReference type="Google" id="ProtNLM"/>
    </source>
</evidence>
<feature type="transmembrane region" description="Helical" evidence="1">
    <location>
        <begin position="173"/>
        <end position="195"/>
    </location>
</feature>
<keyword evidence="1" id="KW-0812">Transmembrane</keyword>
<dbReference type="AlphaFoldDB" id="A0A0V8HN25"/>
<gene>
    <name evidence="2" type="ORF">GA0061094_1278</name>
</gene>
<sequence length="259" mass="29499">MSAFKGLLWKDFKTSKIWFYGWIAIILFIYALGLILGRVTGEPTVVVVFVIMLGIFHLAVMPVILFSMLRVEGKTQLWLHSPQSGFKLILPKLIIAFIYSIASFLLVDILGVISLAGLPDTVNFFSYWPFKEGILFNLGITAAAINFSIWIFFFWTFYYALGKFPAIKNIRWLFILGFIIIYQSITAMLMSFGWVQKLFEAWTIDVPAGFAFSVGQKNADAGFYSEIIPFPILPFAFEGLVMVTLFIISCWLLDRKVEV</sequence>
<keyword evidence="1" id="KW-0472">Membrane</keyword>
<keyword evidence="3" id="KW-1185">Reference proteome</keyword>
<evidence type="ECO:0000313" key="3">
    <source>
        <dbReference type="Proteomes" id="UP000181997"/>
    </source>
</evidence>
<evidence type="ECO:0000313" key="2">
    <source>
        <dbReference type="EMBL" id="SCB90264.1"/>
    </source>
</evidence>
<feature type="transmembrane region" description="Helical" evidence="1">
    <location>
        <begin position="17"/>
        <end position="39"/>
    </location>
</feature>
<keyword evidence="1" id="KW-1133">Transmembrane helix</keyword>
<dbReference type="RefSeq" id="WP_058297857.1">
    <property type="nucleotide sequence ID" value="NZ_FMAU01000001.1"/>
</dbReference>
<organism evidence="2 3">
    <name type="scientific">[Bacillus] enclensis</name>
    <dbReference type="NCBI Taxonomy" id="1402860"/>
    <lineage>
        <taxon>Bacteria</taxon>
        <taxon>Bacillati</taxon>
        <taxon>Bacillota</taxon>
        <taxon>Bacilli</taxon>
        <taxon>Bacillales</taxon>
        <taxon>Bacillaceae</taxon>
        <taxon>Rossellomorea</taxon>
    </lineage>
</organism>
<feature type="transmembrane region" description="Helical" evidence="1">
    <location>
        <begin position="232"/>
        <end position="253"/>
    </location>
</feature>
<reference evidence="3" key="1">
    <citation type="submission" date="2016-08" db="EMBL/GenBank/DDBJ databases">
        <authorList>
            <person name="Varghese N."/>
            <person name="Submissions Spin"/>
        </authorList>
    </citation>
    <scope>NUCLEOTIDE SEQUENCE [LARGE SCALE GENOMIC DNA]</scope>
    <source>
        <strain evidence="3">SGD-1123</strain>
    </source>
</reference>
<dbReference type="OrthoDB" id="2962380at2"/>
<feature type="transmembrane region" description="Helical" evidence="1">
    <location>
        <begin position="89"/>
        <end position="114"/>
    </location>
</feature>